<dbReference type="SUPFAM" id="SSF46955">
    <property type="entry name" value="Putative DNA-binding domain"/>
    <property type="match status" value="1"/>
</dbReference>
<protein>
    <submittedName>
        <fullName evidence="3">MerR family transcriptional regulator</fullName>
    </submittedName>
</protein>
<keyword evidence="1" id="KW-0238">DNA-binding</keyword>
<dbReference type="SMART" id="SM00422">
    <property type="entry name" value="HTH_MERR"/>
    <property type="match status" value="1"/>
</dbReference>
<name>A0A6H1WUD8_9BACT</name>
<dbReference type="Proteomes" id="UP000501253">
    <property type="component" value="Chromosome"/>
</dbReference>
<evidence type="ECO:0000313" key="3">
    <source>
        <dbReference type="EMBL" id="QJA06800.1"/>
    </source>
</evidence>
<dbReference type="GO" id="GO:0003700">
    <property type="term" value="F:DNA-binding transcription factor activity"/>
    <property type="evidence" value="ECO:0007669"/>
    <property type="project" value="InterPro"/>
</dbReference>
<proteinExistence type="predicted"/>
<dbReference type="InterPro" id="IPR009061">
    <property type="entry name" value="DNA-bd_dom_put_sf"/>
</dbReference>
<evidence type="ECO:0000259" key="2">
    <source>
        <dbReference type="PROSITE" id="PS50937"/>
    </source>
</evidence>
<dbReference type="RefSeq" id="WP_168720153.1">
    <property type="nucleotide sequence ID" value="NZ_CP042909.1"/>
</dbReference>
<sequence length="102" mass="12187">MPRNERPRYHTIGEVAELLGLEPHVIRYWEKEFPQLRPRRLAGRRLYGPREIELLRRIKHLLYEEGYTIAGARKALSERPSPSRLLADLRRELEALYRILNS</sequence>
<dbReference type="EMBL" id="CP042909">
    <property type="protein sequence ID" value="QJA06800.1"/>
    <property type="molecule type" value="Genomic_DNA"/>
</dbReference>
<feature type="domain" description="HTH merR-type" evidence="2">
    <location>
        <begin position="9"/>
        <end position="78"/>
    </location>
</feature>
<dbReference type="PANTHER" id="PTHR30204">
    <property type="entry name" value="REDOX-CYCLING DRUG-SENSING TRANSCRIPTIONAL ACTIVATOR SOXR"/>
    <property type="match status" value="1"/>
</dbReference>
<dbReference type="Pfam" id="PF13411">
    <property type="entry name" value="MerR_1"/>
    <property type="match status" value="1"/>
</dbReference>
<dbReference type="InterPro" id="IPR047057">
    <property type="entry name" value="MerR_fam"/>
</dbReference>
<evidence type="ECO:0000313" key="4">
    <source>
        <dbReference type="Proteomes" id="UP000501253"/>
    </source>
</evidence>
<dbReference type="AlphaFoldDB" id="A0A6H1WUD8"/>
<dbReference type="CDD" id="cd04765">
    <property type="entry name" value="HTH_MlrA-like_sg2"/>
    <property type="match status" value="1"/>
</dbReference>
<dbReference type="KEGG" id="tmai:FVE67_08365"/>
<accession>A0A6H1WUD8</accession>
<gene>
    <name evidence="3" type="ORF">FVE67_08365</name>
</gene>
<dbReference type="GO" id="GO:0003677">
    <property type="term" value="F:DNA binding"/>
    <property type="evidence" value="ECO:0007669"/>
    <property type="project" value="UniProtKB-KW"/>
</dbReference>
<dbReference type="PANTHER" id="PTHR30204:SF15">
    <property type="entry name" value="BLL5018 PROTEIN"/>
    <property type="match status" value="1"/>
</dbReference>
<keyword evidence="4" id="KW-1185">Reference proteome</keyword>
<organism evidence="3 4">
    <name type="scientific">Thermosulfurimonas marina</name>
    <dbReference type="NCBI Taxonomy" id="2047767"/>
    <lineage>
        <taxon>Bacteria</taxon>
        <taxon>Pseudomonadati</taxon>
        <taxon>Thermodesulfobacteriota</taxon>
        <taxon>Thermodesulfobacteria</taxon>
        <taxon>Thermodesulfobacteriales</taxon>
        <taxon>Thermodesulfobacteriaceae</taxon>
        <taxon>Thermosulfurimonas</taxon>
    </lineage>
</organism>
<dbReference type="PROSITE" id="PS50937">
    <property type="entry name" value="HTH_MERR_2"/>
    <property type="match status" value="1"/>
</dbReference>
<dbReference type="InterPro" id="IPR000551">
    <property type="entry name" value="MerR-type_HTH_dom"/>
</dbReference>
<reference evidence="3 4" key="1">
    <citation type="submission" date="2019-08" db="EMBL/GenBank/DDBJ databases">
        <title>Complete genome sequence of Thermosulfurimonas marina SU872T, an anaerobic thermophilic chemolithoautotrophic bacterium isolated from a shallow marine hydrothermal vent.</title>
        <authorList>
            <person name="Allioux M."/>
            <person name="Jebbar M."/>
            <person name="Slobodkina G."/>
            <person name="Slobodkin A."/>
            <person name="Moalic Y."/>
            <person name="Frolova A."/>
            <person name="Shao Z."/>
            <person name="Alain K."/>
        </authorList>
    </citation>
    <scope>NUCLEOTIDE SEQUENCE [LARGE SCALE GENOMIC DNA]</scope>
    <source>
        <strain evidence="3 4">SU872</strain>
    </source>
</reference>
<dbReference type="Gene3D" id="1.10.1660.10">
    <property type="match status" value="1"/>
</dbReference>
<evidence type="ECO:0000256" key="1">
    <source>
        <dbReference type="ARBA" id="ARBA00023125"/>
    </source>
</evidence>